<dbReference type="KEGG" id="palo:E6C60_0808"/>
<evidence type="ECO:0000256" key="1">
    <source>
        <dbReference type="ARBA" id="ARBA00023015"/>
    </source>
</evidence>
<dbReference type="InterPro" id="IPR009057">
    <property type="entry name" value="Homeodomain-like_sf"/>
</dbReference>
<dbReference type="SMART" id="SM00342">
    <property type="entry name" value="HTH_ARAC"/>
    <property type="match status" value="1"/>
</dbReference>
<dbReference type="Proteomes" id="UP000300879">
    <property type="component" value="Chromosome"/>
</dbReference>
<dbReference type="EMBL" id="CP040396">
    <property type="protein sequence ID" value="QCT01529.1"/>
    <property type="molecule type" value="Genomic_DNA"/>
</dbReference>
<evidence type="ECO:0000313" key="6">
    <source>
        <dbReference type="Proteomes" id="UP000300879"/>
    </source>
</evidence>
<dbReference type="Pfam" id="PF12833">
    <property type="entry name" value="HTH_18"/>
    <property type="match status" value="1"/>
</dbReference>
<gene>
    <name evidence="5" type="ORF">E6C60_0808</name>
</gene>
<feature type="domain" description="HTH araC/xylS-type" evidence="4">
    <location>
        <begin position="197"/>
        <end position="295"/>
    </location>
</feature>
<dbReference type="RefSeq" id="WP_138224650.1">
    <property type="nucleotide sequence ID" value="NZ_CP040396.1"/>
</dbReference>
<evidence type="ECO:0000256" key="2">
    <source>
        <dbReference type="ARBA" id="ARBA00023125"/>
    </source>
</evidence>
<dbReference type="PROSITE" id="PS00041">
    <property type="entry name" value="HTH_ARAC_FAMILY_1"/>
    <property type="match status" value="1"/>
</dbReference>
<name>A0A4P8XML9_9BACL</name>
<keyword evidence="1" id="KW-0805">Transcription regulation</keyword>
<dbReference type="OrthoDB" id="192171at2"/>
<evidence type="ECO:0000259" key="4">
    <source>
        <dbReference type="PROSITE" id="PS01124"/>
    </source>
</evidence>
<evidence type="ECO:0000256" key="3">
    <source>
        <dbReference type="ARBA" id="ARBA00023163"/>
    </source>
</evidence>
<sequence>MQYAAYQLQEPFIYLRGGYTKLDKPWMQEKRTLQGFELLLPTHHAVYTRQQEMAHIVRPGEMLLLRPDLPREGYRCSDKGTCFYWLRFRSTQPVRYVSSEELAEENEKRAERQTRRSGKFSDEHEALYIPMAGQLAQRNRAFALADHLLRTAGQHSCARRAEPYLLTALLVDLAAQTTHVAITQKSDRFSPQQGLVEALQQFLQANLPCELAPKRLCEQFHYSYDYMARLFKRHTGLSLGQYLLQERLRRAEELLTQTDDSVKNIARSVGFCDERYFMRQFKQAHKLTPTVYRREAGIPSDQIIKESQC</sequence>
<keyword evidence="3" id="KW-0804">Transcription</keyword>
<dbReference type="SUPFAM" id="SSF51215">
    <property type="entry name" value="Regulatory protein AraC"/>
    <property type="match status" value="1"/>
</dbReference>
<keyword evidence="6" id="KW-1185">Reference proteome</keyword>
<dbReference type="PROSITE" id="PS01124">
    <property type="entry name" value="HTH_ARAC_FAMILY_2"/>
    <property type="match status" value="1"/>
</dbReference>
<reference evidence="5 6" key="1">
    <citation type="submission" date="2019-05" db="EMBL/GenBank/DDBJ databases">
        <authorList>
            <person name="Chen C."/>
        </authorList>
    </citation>
    <scope>NUCLEOTIDE SEQUENCE [LARGE SCALE GENOMIC DNA]</scope>
    <source>
        <strain evidence="5 6">HB172198</strain>
    </source>
</reference>
<dbReference type="Gene3D" id="1.10.10.60">
    <property type="entry name" value="Homeodomain-like"/>
    <property type="match status" value="2"/>
</dbReference>
<evidence type="ECO:0000313" key="5">
    <source>
        <dbReference type="EMBL" id="QCT01529.1"/>
    </source>
</evidence>
<dbReference type="AlphaFoldDB" id="A0A4P8XML9"/>
<dbReference type="GO" id="GO:0003700">
    <property type="term" value="F:DNA-binding transcription factor activity"/>
    <property type="evidence" value="ECO:0007669"/>
    <property type="project" value="InterPro"/>
</dbReference>
<keyword evidence="2" id="KW-0238">DNA-binding</keyword>
<dbReference type="SUPFAM" id="SSF46689">
    <property type="entry name" value="Homeodomain-like"/>
    <property type="match status" value="2"/>
</dbReference>
<dbReference type="InterPro" id="IPR018060">
    <property type="entry name" value="HTH_AraC"/>
</dbReference>
<dbReference type="PANTHER" id="PTHR43280:SF30">
    <property type="entry name" value="MMSAB OPERON REGULATORY PROTEIN"/>
    <property type="match status" value="1"/>
</dbReference>
<dbReference type="InterPro" id="IPR018062">
    <property type="entry name" value="HTH_AraC-typ_CS"/>
</dbReference>
<accession>A0A4P8XML9</accession>
<proteinExistence type="predicted"/>
<dbReference type="InterPro" id="IPR037923">
    <property type="entry name" value="HTH-like"/>
</dbReference>
<protein>
    <submittedName>
        <fullName evidence="5">Transcriptional regulator, AraC family</fullName>
    </submittedName>
</protein>
<dbReference type="PANTHER" id="PTHR43280">
    <property type="entry name" value="ARAC-FAMILY TRANSCRIPTIONAL REGULATOR"/>
    <property type="match status" value="1"/>
</dbReference>
<organism evidence="5 6">
    <name type="scientific">Paenibacillus algicola</name>
    <dbReference type="NCBI Taxonomy" id="2565926"/>
    <lineage>
        <taxon>Bacteria</taxon>
        <taxon>Bacillati</taxon>
        <taxon>Bacillota</taxon>
        <taxon>Bacilli</taxon>
        <taxon>Bacillales</taxon>
        <taxon>Paenibacillaceae</taxon>
        <taxon>Paenibacillus</taxon>
    </lineage>
</organism>
<dbReference type="GO" id="GO:0043565">
    <property type="term" value="F:sequence-specific DNA binding"/>
    <property type="evidence" value="ECO:0007669"/>
    <property type="project" value="InterPro"/>
</dbReference>